<evidence type="ECO:0000256" key="4">
    <source>
        <dbReference type="ARBA" id="ARBA00022640"/>
    </source>
</evidence>
<evidence type="ECO:0000256" key="5">
    <source>
        <dbReference type="ARBA" id="ARBA00022679"/>
    </source>
</evidence>
<keyword evidence="9" id="KW-0418">Kinase</keyword>
<keyword evidence="20" id="KW-1185">Reference proteome</keyword>
<evidence type="ECO:0000256" key="16">
    <source>
        <dbReference type="ARBA" id="ARBA00048889"/>
    </source>
</evidence>
<organism evidence="19 20">
    <name type="scientific">Tetrabaena socialis</name>
    <dbReference type="NCBI Taxonomy" id="47790"/>
    <lineage>
        <taxon>Eukaryota</taxon>
        <taxon>Viridiplantae</taxon>
        <taxon>Chlorophyta</taxon>
        <taxon>core chlorophytes</taxon>
        <taxon>Chlorophyceae</taxon>
        <taxon>CS clade</taxon>
        <taxon>Chlamydomonadales</taxon>
        <taxon>Tetrabaenaceae</taxon>
        <taxon>Tetrabaena</taxon>
    </lineage>
</organism>
<feature type="compositionally biased region" description="Gly residues" evidence="17">
    <location>
        <begin position="539"/>
        <end position="548"/>
    </location>
</feature>
<feature type="compositionally biased region" description="Gly residues" evidence="17">
    <location>
        <begin position="321"/>
        <end position="345"/>
    </location>
</feature>
<feature type="region of interest" description="Disordered" evidence="17">
    <location>
        <begin position="533"/>
        <end position="554"/>
    </location>
</feature>
<keyword evidence="5" id="KW-0808">Transferase</keyword>
<keyword evidence="13" id="KW-0472">Membrane</keyword>
<evidence type="ECO:0000313" key="19">
    <source>
        <dbReference type="EMBL" id="PNH00040.1"/>
    </source>
</evidence>
<comment type="caution">
    <text evidence="19">The sequence shown here is derived from an EMBL/GenBank/DDBJ whole genome shotgun (WGS) entry which is preliminary data.</text>
</comment>
<dbReference type="InterPro" id="IPR002893">
    <property type="entry name" value="Znf_MYND"/>
</dbReference>
<evidence type="ECO:0000256" key="7">
    <source>
        <dbReference type="ARBA" id="ARBA00022723"/>
    </source>
</evidence>
<evidence type="ECO:0000256" key="6">
    <source>
        <dbReference type="ARBA" id="ARBA00022692"/>
    </source>
</evidence>
<keyword evidence="11" id="KW-0809">Transit peptide</keyword>
<comment type="similarity">
    <text evidence="2">Belongs to the polyprenol kinase family.</text>
</comment>
<name>A0A2J7ZIG4_9CHLO</name>
<comment type="catalytic activity">
    <reaction evidence="16">
        <text>phytol + CTP = phytyl phosphate + CDP + H(+)</text>
        <dbReference type="Rhea" id="RHEA:38055"/>
        <dbReference type="ChEBI" id="CHEBI:15378"/>
        <dbReference type="ChEBI" id="CHEBI:17327"/>
        <dbReference type="ChEBI" id="CHEBI:37563"/>
        <dbReference type="ChEBI" id="CHEBI:58069"/>
        <dbReference type="ChEBI" id="CHEBI:75483"/>
        <dbReference type="EC" id="2.7.1.182"/>
    </reaction>
</comment>
<sequence>MDALPACSALLAAGRAEPWRLTPARRDALVRLVSSAMVAAVGLHMRGAELERAEKEQGAAAAAAAAAFAASAAAVDASDSGGEDDFFDDDEGADEEDGEGEAATQAAQYGGGRAFSRRACALLSSVADSRIAEHVARELLLAPDRANAAAVLGTFLAQLCDALSALGALESTHSGGEAACAACANVRSARAILSGPCLQYALAAHLVAQLAAADGGGVYGLRRAELLPPYTGFREVDEWGGAGGGGGRRRQARFLQGGGPMAAMRLWAGGMQAAERVPLVALSRRAVHALSMRLLRVAARSEAEHAVARQREQRHQQAQGPGSGAGAGAGSGSGSRGGGGPGGTGDATAPPLYVPLYVQLCVPLHPDAGQLVYDALPCGGLPPSPPPNLAAALSAGYLPLLERTLRVRVSASPCCGHGTAALVLSTLSSWPLLGRLLAYGEPAQAAALLATGAKLVRMLMPPEGEGGGCARGSGGCGSCGAGRLPLSAAATDFLRLEQAKKLPLAAMLECLASYAAVQPQPAAAVRQLAPPVPGPVPGWDGGGGGGSGDAAAAADGGARSDVVQWAPGPSRQLLHLLHGAAHQWLPAAARAATAMLDASTAAGQRAAQLQAACTVLHWVPLLAEACRQARRAAAAAAASEAEAEGQAALPGGSRGAESAADAAVGGGGGGSGGDGAAAAAAAVAGRWRQLLLEDVAVFELLGAALPVIQCALAAVAASAAAQTVAAAQAATAAVAAGGPRGQHMFDIQCCEPQTEPALRAVRGALAALELAFPDEAAAAVCNGALAAPARHWRAGEGMFSALDALWSSVGGHGGASGESMSGVLGRLMQQGLGGGGALRSIEAALGPVPGEEGGEGGVEEEDVYVAYAGGLVSARQLGAVLLAAGAPPPGWPAPHTCSNPRCISLQGDSEAGLQLLACGGCGGAVRYCGAPFQRAHWAAGHKRTCRRRGVGARRG</sequence>
<proteinExistence type="inferred from homology"/>
<dbReference type="GO" id="GO:0008270">
    <property type="term" value="F:zinc ion binding"/>
    <property type="evidence" value="ECO:0007669"/>
    <property type="project" value="UniProtKB-KW"/>
</dbReference>
<evidence type="ECO:0000256" key="17">
    <source>
        <dbReference type="SAM" id="MobiDB-lite"/>
    </source>
</evidence>
<keyword evidence="4" id="KW-0934">Plastid</keyword>
<keyword evidence="3" id="KW-0150">Chloroplast</keyword>
<dbReference type="AlphaFoldDB" id="A0A2J7ZIG4"/>
<dbReference type="EC" id="2.7.1.182" evidence="15"/>
<dbReference type="SUPFAM" id="SSF144232">
    <property type="entry name" value="HIT/MYND zinc finger-like"/>
    <property type="match status" value="1"/>
</dbReference>
<dbReference type="Proteomes" id="UP000236333">
    <property type="component" value="Unassembled WGS sequence"/>
</dbReference>
<evidence type="ECO:0000256" key="1">
    <source>
        <dbReference type="ARBA" id="ARBA00004508"/>
    </source>
</evidence>
<evidence type="ECO:0000256" key="10">
    <source>
        <dbReference type="ARBA" id="ARBA00022833"/>
    </source>
</evidence>
<keyword evidence="10" id="KW-0862">Zinc</keyword>
<comment type="subcellular location">
    <subcellularLocation>
        <location evidence="1">Plastid</location>
        <location evidence="1">Chloroplast membrane</location>
        <topology evidence="1">Multi-pass membrane protein</topology>
    </subcellularLocation>
</comment>
<evidence type="ECO:0000256" key="14">
    <source>
        <dbReference type="ARBA" id="ARBA00024015"/>
    </source>
</evidence>
<evidence type="ECO:0000259" key="18">
    <source>
        <dbReference type="Pfam" id="PF01753"/>
    </source>
</evidence>
<feature type="compositionally biased region" description="Acidic residues" evidence="17">
    <location>
        <begin position="81"/>
        <end position="100"/>
    </location>
</feature>
<keyword evidence="6" id="KW-0812">Transmembrane</keyword>
<dbReference type="EMBL" id="PGGS01001768">
    <property type="protein sequence ID" value="PNH00040.1"/>
    <property type="molecule type" value="Genomic_DNA"/>
</dbReference>
<feature type="region of interest" description="Disordered" evidence="17">
    <location>
        <begin position="77"/>
        <end position="103"/>
    </location>
</feature>
<feature type="compositionally biased region" description="Basic and acidic residues" evidence="17">
    <location>
        <begin position="305"/>
        <end position="315"/>
    </location>
</feature>
<evidence type="ECO:0000256" key="8">
    <source>
        <dbReference type="ARBA" id="ARBA00022771"/>
    </source>
</evidence>
<reference evidence="19 20" key="1">
    <citation type="journal article" date="2017" name="Mol. Biol. Evol.">
        <title>The 4-celled Tetrabaena socialis nuclear genome reveals the essential components for genetic control of cell number at the origin of multicellularity in the volvocine lineage.</title>
        <authorList>
            <person name="Featherston J."/>
            <person name="Arakaki Y."/>
            <person name="Hanschen E.R."/>
            <person name="Ferris P.J."/>
            <person name="Michod R.E."/>
            <person name="Olson B.J.S.C."/>
            <person name="Nozaki H."/>
            <person name="Durand P.M."/>
        </authorList>
    </citation>
    <scope>NUCLEOTIDE SEQUENCE [LARGE SCALE GENOMIC DNA]</scope>
    <source>
        <strain evidence="19 20">NIES-571</strain>
    </source>
</reference>
<accession>A0A2J7ZIG4</accession>
<evidence type="ECO:0000256" key="11">
    <source>
        <dbReference type="ARBA" id="ARBA00022946"/>
    </source>
</evidence>
<evidence type="ECO:0000256" key="15">
    <source>
        <dbReference type="ARBA" id="ARBA00039024"/>
    </source>
</evidence>
<keyword evidence="7" id="KW-0479">Metal-binding</keyword>
<dbReference type="Pfam" id="PF01753">
    <property type="entry name" value="zf-MYND"/>
    <property type="match status" value="1"/>
</dbReference>
<evidence type="ECO:0000256" key="12">
    <source>
        <dbReference type="ARBA" id="ARBA00022989"/>
    </source>
</evidence>
<dbReference type="GO" id="GO:0009507">
    <property type="term" value="C:chloroplast"/>
    <property type="evidence" value="ECO:0007669"/>
    <property type="project" value="UniProtKB-SubCell"/>
</dbReference>
<dbReference type="GO" id="GO:0010276">
    <property type="term" value="F:phytol kinase activity"/>
    <property type="evidence" value="ECO:0007669"/>
    <property type="project" value="UniProtKB-EC"/>
</dbReference>
<feature type="region of interest" description="Disordered" evidence="17">
    <location>
        <begin position="305"/>
        <end position="346"/>
    </location>
</feature>
<dbReference type="InterPro" id="IPR039606">
    <property type="entry name" value="Phytol/farnesol_kinase"/>
</dbReference>
<dbReference type="Gene3D" id="6.10.140.2220">
    <property type="match status" value="1"/>
</dbReference>
<feature type="domain" description="MYND-type" evidence="18">
    <location>
        <begin position="911"/>
        <end position="945"/>
    </location>
</feature>
<keyword evidence="8" id="KW-0863">Zinc-finger</keyword>
<evidence type="ECO:0000313" key="20">
    <source>
        <dbReference type="Proteomes" id="UP000236333"/>
    </source>
</evidence>
<evidence type="ECO:0000256" key="9">
    <source>
        <dbReference type="ARBA" id="ARBA00022777"/>
    </source>
</evidence>
<dbReference type="PANTHER" id="PTHR32523">
    <property type="entry name" value="PHYTOL KINASE 1, CHLOROPLASTIC"/>
    <property type="match status" value="1"/>
</dbReference>
<keyword evidence="12" id="KW-1133">Transmembrane helix</keyword>
<evidence type="ECO:0000256" key="2">
    <source>
        <dbReference type="ARBA" id="ARBA00010794"/>
    </source>
</evidence>
<feature type="region of interest" description="Disordered" evidence="17">
    <location>
        <begin position="645"/>
        <end position="667"/>
    </location>
</feature>
<dbReference type="PANTHER" id="PTHR32523:SF8">
    <property type="entry name" value="DOLICHOL KINASE"/>
    <property type="match status" value="1"/>
</dbReference>
<evidence type="ECO:0000256" key="13">
    <source>
        <dbReference type="ARBA" id="ARBA00023136"/>
    </source>
</evidence>
<comment type="pathway">
    <text evidence="14">Cofactor biosynthesis; tocopherol biosynthesis.</text>
</comment>
<dbReference type="GO" id="GO:0016020">
    <property type="term" value="C:membrane"/>
    <property type="evidence" value="ECO:0007669"/>
    <property type="project" value="UniProtKB-SubCell"/>
</dbReference>
<gene>
    <name evidence="19" type="ORF">TSOC_014157</name>
</gene>
<evidence type="ECO:0000256" key="3">
    <source>
        <dbReference type="ARBA" id="ARBA00022528"/>
    </source>
</evidence>
<protein>
    <recommendedName>
        <fullName evidence="15">phytol kinase</fullName>
        <ecNumber evidence="15">2.7.1.182</ecNumber>
    </recommendedName>
</protein>